<dbReference type="GO" id="GO:0008270">
    <property type="term" value="F:zinc ion binding"/>
    <property type="evidence" value="ECO:0007669"/>
    <property type="project" value="InterPro"/>
</dbReference>
<dbReference type="InterPro" id="IPR002711">
    <property type="entry name" value="HNH"/>
</dbReference>
<evidence type="ECO:0000313" key="9">
    <source>
        <dbReference type="Proteomes" id="UP000257039"/>
    </source>
</evidence>
<comment type="caution">
    <text evidence="8">The sequence shown here is derived from an EMBL/GenBank/DDBJ whole genome shotgun (WGS) entry which is preliminary data.</text>
</comment>
<organism evidence="8 9">
    <name type="scientific">Zooshikella ganghwensis</name>
    <dbReference type="NCBI Taxonomy" id="202772"/>
    <lineage>
        <taxon>Bacteria</taxon>
        <taxon>Pseudomonadati</taxon>
        <taxon>Pseudomonadota</taxon>
        <taxon>Gammaproteobacteria</taxon>
        <taxon>Oceanospirillales</taxon>
        <taxon>Zooshikellaceae</taxon>
        <taxon>Zooshikella</taxon>
    </lineage>
</organism>
<feature type="domain" description="HNH nuclease" evidence="5">
    <location>
        <begin position="56"/>
        <end position="110"/>
    </location>
</feature>
<evidence type="ECO:0000256" key="2">
    <source>
        <dbReference type="ARBA" id="ARBA00022801"/>
    </source>
</evidence>
<evidence type="ECO:0000256" key="1">
    <source>
        <dbReference type="ARBA" id="ARBA00022722"/>
    </source>
</evidence>
<dbReference type="EMBL" id="NDXW01000004">
    <property type="protein sequence ID" value="RDH41755.1"/>
    <property type="molecule type" value="Genomic_DNA"/>
</dbReference>
<dbReference type="Pfam" id="PF01844">
    <property type="entry name" value="HNH"/>
    <property type="match status" value="1"/>
</dbReference>
<dbReference type="RefSeq" id="WP_094789659.1">
    <property type="nucleotide sequence ID" value="NZ_NDXW01000004.1"/>
</dbReference>
<evidence type="ECO:0000256" key="4">
    <source>
        <dbReference type="ARBA" id="ARBA00040194"/>
    </source>
</evidence>
<dbReference type="SMART" id="SM00507">
    <property type="entry name" value="HNHc"/>
    <property type="match status" value="1"/>
</dbReference>
<dbReference type="GO" id="GO:0003676">
    <property type="term" value="F:nucleic acid binding"/>
    <property type="evidence" value="ECO:0007669"/>
    <property type="project" value="InterPro"/>
</dbReference>
<dbReference type="CDD" id="cd00085">
    <property type="entry name" value="HNHc"/>
    <property type="match status" value="1"/>
</dbReference>
<keyword evidence="2" id="KW-0378">Hydrolase</keyword>
<evidence type="ECO:0000313" key="6">
    <source>
        <dbReference type="EMBL" id="RDH41606.1"/>
    </source>
</evidence>
<proteinExistence type="inferred from homology"/>
<name>A0A4P9VF91_9GAMM</name>
<comment type="similarity">
    <text evidence="3">Belongs to the HNH nuclease family.</text>
</comment>
<dbReference type="InterPro" id="IPR003615">
    <property type="entry name" value="HNH_nuc"/>
</dbReference>
<evidence type="ECO:0000313" key="7">
    <source>
        <dbReference type="EMBL" id="RDH41696.1"/>
    </source>
</evidence>
<keyword evidence="1" id="KW-0540">Nuclease</keyword>
<evidence type="ECO:0000313" key="8">
    <source>
        <dbReference type="EMBL" id="RDH41755.1"/>
    </source>
</evidence>
<keyword evidence="9" id="KW-1185">Reference proteome</keyword>
<dbReference type="PANTHER" id="PTHR41286:SF1">
    <property type="entry name" value="HNH NUCLEASE YAJD-RELATED"/>
    <property type="match status" value="1"/>
</dbReference>
<dbReference type="PANTHER" id="PTHR41286">
    <property type="entry name" value="HNH NUCLEASE YAJD-RELATED"/>
    <property type="match status" value="1"/>
</dbReference>
<accession>A0A4P9VF91</accession>
<evidence type="ECO:0000256" key="3">
    <source>
        <dbReference type="ARBA" id="ARBA00038412"/>
    </source>
</evidence>
<evidence type="ECO:0000259" key="5">
    <source>
        <dbReference type="SMART" id="SM00507"/>
    </source>
</evidence>
<keyword evidence="8" id="KW-0255">Endonuclease</keyword>
<dbReference type="GO" id="GO:0004519">
    <property type="term" value="F:endonuclease activity"/>
    <property type="evidence" value="ECO:0007669"/>
    <property type="project" value="UniProtKB-KW"/>
</dbReference>
<dbReference type="GO" id="GO:0005829">
    <property type="term" value="C:cytosol"/>
    <property type="evidence" value="ECO:0007669"/>
    <property type="project" value="TreeGrafter"/>
</dbReference>
<gene>
    <name evidence="7" type="ORF">B9G39_26925</name>
    <name evidence="8" type="ORF">B9G39_27230</name>
    <name evidence="6" type="ORF">B9G39_27470</name>
</gene>
<dbReference type="GO" id="GO:0016787">
    <property type="term" value="F:hydrolase activity"/>
    <property type="evidence" value="ECO:0007669"/>
    <property type="project" value="UniProtKB-KW"/>
</dbReference>
<dbReference type="EMBL" id="NDXW01000006">
    <property type="protein sequence ID" value="RDH41606.1"/>
    <property type="molecule type" value="Genomic_DNA"/>
</dbReference>
<protein>
    <recommendedName>
        <fullName evidence="4">Putative HNH nuclease YajD</fullName>
    </recommendedName>
</protein>
<dbReference type="Proteomes" id="UP000257039">
    <property type="component" value="Unassembled WGS sequence"/>
</dbReference>
<reference evidence="8 9" key="1">
    <citation type="submission" date="2017-04" db="EMBL/GenBank/DDBJ databases">
        <title>Draft genome sequence of Zooshikella ganghwensis VG4 isolated from Red Sea sediments.</title>
        <authorList>
            <person name="Rehman Z."/>
            <person name="Alam I."/>
            <person name="Kamau A."/>
            <person name="Bajic V."/>
            <person name="Leiknes T."/>
        </authorList>
    </citation>
    <scope>NUCLEOTIDE SEQUENCE [LARGE SCALE GENOMIC DNA]</scope>
    <source>
        <strain evidence="8 9">VG4</strain>
    </source>
</reference>
<sequence>MPRKIPRPCREPLCSQTTIHKAGWCEKHKKENSGWHKTERQKGNRHRRGYGKTWQILRKQALERDNYLCQVCLSKGSYRPASAVDHITPKSQGGSDDLSNLQAICSFCHHKKTAEEAKQARITI</sequence>
<dbReference type="AlphaFoldDB" id="A0A4P9VF91"/>
<dbReference type="Gene3D" id="1.10.30.50">
    <property type="match status" value="1"/>
</dbReference>
<dbReference type="EMBL" id="NDXW01000004">
    <property type="protein sequence ID" value="RDH41696.1"/>
    <property type="molecule type" value="Genomic_DNA"/>
</dbReference>